<keyword evidence="3" id="KW-1185">Reference proteome</keyword>
<dbReference type="AlphaFoldDB" id="A0AAE1HDC2"/>
<name>A0AAE1HDC2_9NEOP</name>
<sequence length="146" mass="15717">MVVGVGAVRGLFVAGFVGWYSTGIFKAMDSHYGSQFGAYLQEQLRANEHMRRDVAAERQAMDRILENKGMSLPGPARRDDAWPATTPPQVRDSGVEPRTPPAGSVPQLFSSALVSAELFSSALVSAELFSSALATAELSIQFLVQN</sequence>
<proteinExistence type="predicted"/>
<dbReference type="Proteomes" id="UP001219518">
    <property type="component" value="Unassembled WGS sequence"/>
</dbReference>
<gene>
    <name evidence="2" type="ORF">KUF71_001119</name>
</gene>
<feature type="region of interest" description="Disordered" evidence="1">
    <location>
        <begin position="66"/>
        <end position="102"/>
    </location>
</feature>
<evidence type="ECO:0000313" key="2">
    <source>
        <dbReference type="EMBL" id="KAK3919301.1"/>
    </source>
</evidence>
<dbReference type="EMBL" id="JAHWGI010000977">
    <property type="protein sequence ID" value="KAK3919301.1"/>
    <property type="molecule type" value="Genomic_DNA"/>
</dbReference>
<comment type="caution">
    <text evidence="2">The sequence shown here is derived from an EMBL/GenBank/DDBJ whole genome shotgun (WGS) entry which is preliminary data.</text>
</comment>
<evidence type="ECO:0000256" key="1">
    <source>
        <dbReference type="SAM" id="MobiDB-lite"/>
    </source>
</evidence>
<reference evidence="2" key="1">
    <citation type="submission" date="2021-07" db="EMBL/GenBank/DDBJ databases">
        <authorList>
            <person name="Catto M.A."/>
            <person name="Jacobson A."/>
            <person name="Kennedy G."/>
            <person name="Labadie P."/>
            <person name="Hunt B.G."/>
            <person name="Srinivasan R."/>
        </authorList>
    </citation>
    <scope>NUCLEOTIDE SEQUENCE</scope>
    <source>
        <strain evidence="2">PL_HMW_Pooled</strain>
        <tissue evidence="2">Head</tissue>
    </source>
</reference>
<organism evidence="2 3">
    <name type="scientific">Frankliniella fusca</name>
    <dbReference type="NCBI Taxonomy" id="407009"/>
    <lineage>
        <taxon>Eukaryota</taxon>
        <taxon>Metazoa</taxon>
        <taxon>Ecdysozoa</taxon>
        <taxon>Arthropoda</taxon>
        <taxon>Hexapoda</taxon>
        <taxon>Insecta</taxon>
        <taxon>Pterygota</taxon>
        <taxon>Neoptera</taxon>
        <taxon>Paraneoptera</taxon>
        <taxon>Thysanoptera</taxon>
        <taxon>Terebrantia</taxon>
        <taxon>Thripoidea</taxon>
        <taxon>Thripidae</taxon>
        <taxon>Frankliniella</taxon>
    </lineage>
</organism>
<accession>A0AAE1HDC2</accession>
<protein>
    <submittedName>
        <fullName evidence="2">Cullin-8</fullName>
    </submittedName>
</protein>
<evidence type="ECO:0000313" key="3">
    <source>
        <dbReference type="Proteomes" id="UP001219518"/>
    </source>
</evidence>
<reference evidence="2" key="2">
    <citation type="journal article" date="2023" name="BMC Genomics">
        <title>Pest status, molecular evolution, and epigenetic factors derived from the genome assembly of Frankliniella fusca, a thysanopteran phytovirus vector.</title>
        <authorList>
            <person name="Catto M.A."/>
            <person name="Labadie P.E."/>
            <person name="Jacobson A.L."/>
            <person name="Kennedy G.G."/>
            <person name="Srinivasan R."/>
            <person name="Hunt B.G."/>
        </authorList>
    </citation>
    <scope>NUCLEOTIDE SEQUENCE</scope>
    <source>
        <strain evidence="2">PL_HMW_Pooled</strain>
    </source>
</reference>